<evidence type="ECO:0000313" key="4">
    <source>
        <dbReference type="Proteomes" id="UP001221302"/>
    </source>
</evidence>
<dbReference type="AlphaFoldDB" id="A0AAE3NXV5"/>
<keyword evidence="4" id="KW-1185">Reference proteome</keyword>
<dbReference type="InterPro" id="IPR041698">
    <property type="entry name" value="Methyltransf_25"/>
</dbReference>
<dbReference type="RefSeq" id="WP_321534375.1">
    <property type="nucleotide sequence ID" value="NZ_JARGDL010000001.1"/>
</dbReference>
<dbReference type="GO" id="GO:0008168">
    <property type="term" value="F:methyltransferase activity"/>
    <property type="evidence" value="ECO:0007669"/>
    <property type="project" value="UniProtKB-KW"/>
</dbReference>
<protein>
    <submittedName>
        <fullName evidence="3">Class I SAM-dependent methyltransferase</fullName>
    </submittedName>
</protein>
<reference evidence="3" key="1">
    <citation type="submission" date="2023-03" db="EMBL/GenBank/DDBJ databases">
        <title>Stygiobacter electus gen. nov., sp. nov., facultatively anaerobic thermotolerant bacterium of the class Ignavibacteria from a well of Yessentuki mineral water deposit.</title>
        <authorList>
            <person name="Podosokorskaya O.A."/>
            <person name="Elcheninov A.G."/>
            <person name="Petrova N.F."/>
            <person name="Zavarzina D.G."/>
            <person name="Kublanov I.V."/>
            <person name="Merkel A.Y."/>
        </authorList>
    </citation>
    <scope>NUCLEOTIDE SEQUENCE</scope>
    <source>
        <strain evidence="3">09-Me</strain>
    </source>
</reference>
<comment type="caution">
    <text evidence="3">The sequence shown here is derived from an EMBL/GenBank/DDBJ whole genome shotgun (WGS) entry which is preliminary data.</text>
</comment>
<dbReference type="CDD" id="cd02440">
    <property type="entry name" value="AdoMet_MTases"/>
    <property type="match status" value="1"/>
</dbReference>
<dbReference type="Gene3D" id="3.40.50.150">
    <property type="entry name" value="Vaccinia Virus protein VP39"/>
    <property type="match status" value="1"/>
</dbReference>
<evidence type="ECO:0000313" key="3">
    <source>
        <dbReference type="EMBL" id="MDF1610610.1"/>
    </source>
</evidence>
<dbReference type="PANTHER" id="PTHR43861">
    <property type="entry name" value="TRANS-ACONITATE 2-METHYLTRANSFERASE-RELATED"/>
    <property type="match status" value="1"/>
</dbReference>
<name>A0AAE3NXV5_9BACT</name>
<dbReference type="GO" id="GO:0032259">
    <property type="term" value="P:methylation"/>
    <property type="evidence" value="ECO:0007669"/>
    <property type="project" value="UniProtKB-KW"/>
</dbReference>
<evidence type="ECO:0000259" key="2">
    <source>
        <dbReference type="Pfam" id="PF13649"/>
    </source>
</evidence>
<proteinExistence type="predicted"/>
<dbReference type="Gene3D" id="2.20.25.110">
    <property type="entry name" value="S-adenosyl-L-methionine-dependent methyltransferases"/>
    <property type="match status" value="1"/>
</dbReference>
<keyword evidence="3" id="KW-0489">Methyltransferase</keyword>
<dbReference type="EMBL" id="JARGDL010000001">
    <property type="protein sequence ID" value="MDF1610610.1"/>
    <property type="molecule type" value="Genomic_DNA"/>
</dbReference>
<organism evidence="3 4">
    <name type="scientific">Stygiobacter electus</name>
    <dbReference type="NCBI Taxonomy" id="3032292"/>
    <lineage>
        <taxon>Bacteria</taxon>
        <taxon>Pseudomonadati</taxon>
        <taxon>Ignavibacteriota</taxon>
        <taxon>Ignavibacteria</taxon>
        <taxon>Ignavibacteriales</taxon>
        <taxon>Melioribacteraceae</taxon>
        <taxon>Stygiobacter</taxon>
    </lineage>
</organism>
<dbReference type="Pfam" id="PF13649">
    <property type="entry name" value="Methyltransf_25"/>
    <property type="match status" value="1"/>
</dbReference>
<keyword evidence="1" id="KW-0808">Transferase</keyword>
<evidence type="ECO:0000256" key="1">
    <source>
        <dbReference type="ARBA" id="ARBA00022679"/>
    </source>
</evidence>
<sequence length="248" mass="29585">MKKDWFKDWFESDFYQKVYNHRDNEDAKLICDLIINSIELQEGSKILDAACGSGRHYLKFLEYGFNVYGFDLSKNLLSIAQQKSIEKKFPINLFCADIRKICLKEKFDLITNLFTSFGYFENDDENFSFIRKAYELLKINGYYVLDYFNMNYLINNLIPYSEKQIDSFNVIENRVIENNRVNKKIVIQDINTSMVINEFYESVKLYKPDELIFRILNMGFKLKHKYGNYLGDSFDNNKSQRLILVFQK</sequence>
<dbReference type="Proteomes" id="UP001221302">
    <property type="component" value="Unassembled WGS sequence"/>
</dbReference>
<gene>
    <name evidence="3" type="ORF">P0M35_00480</name>
</gene>
<dbReference type="SUPFAM" id="SSF53335">
    <property type="entry name" value="S-adenosyl-L-methionine-dependent methyltransferases"/>
    <property type="match status" value="1"/>
</dbReference>
<feature type="domain" description="Methyltransferase" evidence="2">
    <location>
        <begin position="46"/>
        <end position="141"/>
    </location>
</feature>
<dbReference type="InterPro" id="IPR029063">
    <property type="entry name" value="SAM-dependent_MTases_sf"/>
</dbReference>
<accession>A0AAE3NXV5</accession>